<keyword evidence="2" id="KW-0812">Transmembrane</keyword>
<keyword evidence="2" id="KW-1133">Transmembrane helix</keyword>
<evidence type="ECO:0000256" key="2">
    <source>
        <dbReference type="SAM" id="Phobius"/>
    </source>
</evidence>
<dbReference type="Pfam" id="PF10342">
    <property type="entry name" value="Kre9_KNH"/>
    <property type="match status" value="2"/>
</dbReference>
<gene>
    <name evidence="4" type="ORF">LCGC14_1399030</name>
</gene>
<reference evidence="4" key="1">
    <citation type="journal article" date="2015" name="Nature">
        <title>Complex archaea that bridge the gap between prokaryotes and eukaryotes.</title>
        <authorList>
            <person name="Spang A."/>
            <person name="Saw J.H."/>
            <person name="Jorgensen S.L."/>
            <person name="Zaremba-Niedzwiedzka K."/>
            <person name="Martijn J."/>
            <person name="Lind A.E."/>
            <person name="van Eijk R."/>
            <person name="Schleper C."/>
            <person name="Guy L."/>
            <person name="Ettema T.J."/>
        </authorList>
    </citation>
    <scope>NUCLEOTIDE SEQUENCE</scope>
</reference>
<evidence type="ECO:0000259" key="3">
    <source>
        <dbReference type="Pfam" id="PF10342"/>
    </source>
</evidence>
<keyword evidence="2" id="KW-0472">Membrane</keyword>
<feature type="domain" description="Yeast cell wall synthesis Kre9/Knh1-like N-terminal" evidence="3">
    <location>
        <begin position="189"/>
        <end position="269"/>
    </location>
</feature>
<name>A0A0F9MD57_9ZZZZ</name>
<dbReference type="PANTHER" id="PTHR40633:SF1">
    <property type="entry name" value="GPI ANCHORED SERINE-THREONINE RICH PROTEIN (AFU_ORTHOLOGUE AFUA_1G03630)"/>
    <property type="match status" value="1"/>
</dbReference>
<evidence type="ECO:0000313" key="4">
    <source>
        <dbReference type="EMBL" id="KKM74570.1"/>
    </source>
</evidence>
<organism evidence="4">
    <name type="scientific">marine sediment metagenome</name>
    <dbReference type="NCBI Taxonomy" id="412755"/>
    <lineage>
        <taxon>unclassified sequences</taxon>
        <taxon>metagenomes</taxon>
        <taxon>ecological metagenomes</taxon>
    </lineage>
</organism>
<sequence length="304" mass="34667">VYTESQLKITWVDNLNEWLKIELYKGSSYVKTLGNNVFNDGAAWITIPDSLDDGSDYKIKINDKSTGEFDYSQQFTIIKRKVSIYQPQMSTVYIPHTIRRIDWIGEGIGEYVKIDLFLNSTHILNITSQVNTDIQYFLWYVWQGNNYSQITHSTYQIRIQDTNNPKYTDFSPMFTITNEKHLTLLAPLESSAHKSGKIMHIAWETDSPYDTVLIELKKGSTLIHKIATAKNTGSFNWEIPSNVKGGSNYYITIKTTDNGTTGKSSLFTIVPVLILIEIQAPLLFTSIVLIAIAISCLLWKVKKK</sequence>
<dbReference type="InterPro" id="IPR018466">
    <property type="entry name" value="Kre9/Knh1-like_N"/>
</dbReference>
<feature type="domain" description="Yeast cell wall synthesis Kre9/Knh1-like N-terminal" evidence="3">
    <location>
        <begin position="5"/>
        <end position="77"/>
    </location>
</feature>
<accession>A0A0F9MD57</accession>
<feature type="non-terminal residue" evidence="4">
    <location>
        <position position="1"/>
    </location>
</feature>
<protein>
    <recommendedName>
        <fullName evidence="3">Yeast cell wall synthesis Kre9/Knh1-like N-terminal domain-containing protein</fullName>
    </recommendedName>
</protein>
<keyword evidence="1" id="KW-0732">Signal</keyword>
<proteinExistence type="predicted"/>
<evidence type="ECO:0000256" key="1">
    <source>
        <dbReference type="ARBA" id="ARBA00022729"/>
    </source>
</evidence>
<dbReference type="AlphaFoldDB" id="A0A0F9MD57"/>
<dbReference type="InterPro" id="IPR052982">
    <property type="entry name" value="SRP1/TIP1-like"/>
</dbReference>
<dbReference type="EMBL" id="LAZR01009121">
    <property type="protein sequence ID" value="KKM74570.1"/>
    <property type="molecule type" value="Genomic_DNA"/>
</dbReference>
<dbReference type="PANTHER" id="PTHR40633">
    <property type="entry name" value="MATRIX PROTEIN, PUTATIVE (AFU_ORTHOLOGUE AFUA_8G05410)-RELATED"/>
    <property type="match status" value="1"/>
</dbReference>
<feature type="transmembrane region" description="Helical" evidence="2">
    <location>
        <begin position="280"/>
        <end position="299"/>
    </location>
</feature>
<comment type="caution">
    <text evidence="4">The sequence shown here is derived from an EMBL/GenBank/DDBJ whole genome shotgun (WGS) entry which is preliminary data.</text>
</comment>